<feature type="transmembrane region" description="Helical" evidence="11">
    <location>
        <begin position="183"/>
        <end position="206"/>
    </location>
</feature>
<feature type="transmembrane region" description="Helical" evidence="11">
    <location>
        <begin position="27"/>
        <end position="49"/>
    </location>
</feature>
<dbReference type="SUPFAM" id="SSF55874">
    <property type="entry name" value="ATPase domain of HSP90 chaperone/DNA topoisomerase II/histidine kinase"/>
    <property type="match status" value="1"/>
</dbReference>
<evidence type="ECO:0000313" key="14">
    <source>
        <dbReference type="EMBL" id="KQK29917.1"/>
    </source>
</evidence>
<organism evidence="14 15">
    <name type="scientific">Bosea thiooxidans</name>
    <dbReference type="NCBI Taxonomy" id="53254"/>
    <lineage>
        <taxon>Bacteria</taxon>
        <taxon>Pseudomonadati</taxon>
        <taxon>Pseudomonadota</taxon>
        <taxon>Alphaproteobacteria</taxon>
        <taxon>Hyphomicrobiales</taxon>
        <taxon>Boseaceae</taxon>
        <taxon>Bosea</taxon>
    </lineage>
</organism>
<dbReference type="Pfam" id="PF08521">
    <property type="entry name" value="2CSK_N"/>
    <property type="match status" value="1"/>
</dbReference>
<keyword evidence="10 11" id="KW-0472">Membrane</keyword>
<keyword evidence="15" id="KW-1185">Reference proteome</keyword>
<evidence type="ECO:0000259" key="13">
    <source>
        <dbReference type="PROSITE" id="PS50885"/>
    </source>
</evidence>
<dbReference type="SMART" id="SM00387">
    <property type="entry name" value="HATPase_c"/>
    <property type="match status" value="1"/>
</dbReference>
<evidence type="ECO:0000259" key="12">
    <source>
        <dbReference type="PROSITE" id="PS50109"/>
    </source>
</evidence>
<dbReference type="InterPro" id="IPR003660">
    <property type="entry name" value="HAMP_dom"/>
</dbReference>
<dbReference type="STRING" id="53254.SAMN05660750_01890"/>
<dbReference type="InterPro" id="IPR036097">
    <property type="entry name" value="HisK_dim/P_sf"/>
</dbReference>
<evidence type="ECO:0000256" key="9">
    <source>
        <dbReference type="ARBA" id="ARBA00023012"/>
    </source>
</evidence>
<dbReference type="Gene3D" id="1.10.287.130">
    <property type="match status" value="1"/>
</dbReference>
<keyword evidence="6 11" id="KW-0812">Transmembrane</keyword>
<evidence type="ECO:0000256" key="11">
    <source>
        <dbReference type="SAM" id="Phobius"/>
    </source>
</evidence>
<keyword evidence="9" id="KW-0902">Two-component regulatory system</keyword>
<dbReference type="PROSITE" id="PS50885">
    <property type="entry name" value="HAMP"/>
    <property type="match status" value="1"/>
</dbReference>
<sequence length="468" mass="50027">MPRSRSGPCVDWGISLRLSELRLSLRFRIIAVLAAVLAAGAIVLGAAAWHSSSLAAQQAYDRLLRGGAVQIAENVYVQGGVVTVDPPVSTIATLADYDLVFYKVVDPRGIVVAGYEDLASDADPVETRAGVVLEDGLYQGQPVRIATLARQIDLPGTNNWATIVVAQTTDARRALARDLTLKALGVIAVMSVLALLAAAYAVTLALKPLTRIEREIAARRPDDLRPIEAEPPLEIRNLVEAIDDFMRRLSERMAIMQRFIADAAHQIRTPLAALDAQVEILIGTPASRRKADTVKRIHERTAELGRLTGQLLDHAMVIHRKDAAATTPIDLNELAKAVLAKAVPLSLPREIDIAFVPAETSPTVDGDAVSLREALSNLIDNALTHGARSRLLVTVGADETQAWIEVADDGDGFSASPAELIQPFVKGTASRGSGLGLAIASEVAIMHEGKLTVARESGTTLVRLVLAR</sequence>
<protein>
    <recommendedName>
        <fullName evidence="3">histidine kinase</fullName>
        <ecNumber evidence="3">2.7.13.3</ecNumber>
    </recommendedName>
</protein>
<feature type="domain" description="HAMP" evidence="13">
    <location>
        <begin position="203"/>
        <end position="254"/>
    </location>
</feature>
<evidence type="ECO:0000256" key="1">
    <source>
        <dbReference type="ARBA" id="ARBA00000085"/>
    </source>
</evidence>
<evidence type="ECO:0000256" key="6">
    <source>
        <dbReference type="ARBA" id="ARBA00022692"/>
    </source>
</evidence>
<dbReference type="PRINTS" id="PR00344">
    <property type="entry name" value="BCTRLSENSOR"/>
</dbReference>
<keyword evidence="7 14" id="KW-0418">Kinase</keyword>
<comment type="subcellular location">
    <subcellularLocation>
        <location evidence="2">Membrane</location>
    </subcellularLocation>
</comment>
<dbReference type="PANTHER" id="PTHR45436">
    <property type="entry name" value="SENSOR HISTIDINE KINASE YKOH"/>
    <property type="match status" value="1"/>
</dbReference>
<dbReference type="EC" id="2.7.13.3" evidence="3"/>
<dbReference type="OrthoDB" id="8673316at2"/>
<accession>A0A0Q3I5B4</accession>
<reference evidence="14 15" key="1">
    <citation type="submission" date="2015-10" db="EMBL/GenBank/DDBJ databases">
        <title>Draft genome of Bosea thiooxidans.</title>
        <authorList>
            <person name="Wang X."/>
        </authorList>
    </citation>
    <scope>NUCLEOTIDE SEQUENCE [LARGE SCALE GENOMIC DNA]</scope>
    <source>
        <strain evidence="14 15">CGMCC 9174</strain>
    </source>
</reference>
<evidence type="ECO:0000256" key="8">
    <source>
        <dbReference type="ARBA" id="ARBA00022989"/>
    </source>
</evidence>
<evidence type="ECO:0000256" key="7">
    <source>
        <dbReference type="ARBA" id="ARBA00022777"/>
    </source>
</evidence>
<dbReference type="InterPro" id="IPR005467">
    <property type="entry name" value="His_kinase_dom"/>
</dbReference>
<dbReference type="Gene3D" id="3.30.565.10">
    <property type="entry name" value="Histidine kinase-like ATPase, C-terminal domain"/>
    <property type="match status" value="1"/>
</dbReference>
<dbReference type="InterPro" id="IPR004358">
    <property type="entry name" value="Sig_transdc_His_kin-like_C"/>
</dbReference>
<feature type="domain" description="Histidine kinase" evidence="12">
    <location>
        <begin position="262"/>
        <end position="468"/>
    </location>
</feature>
<keyword evidence="8 11" id="KW-1133">Transmembrane helix</keyword>
<dbReference type="InterPro" id="IPR036890">
    <property type="entry name" value="HATPase_C_sf"/>
</dbReference>
<evidence type="ECO:0000256" key="3">
    <source>
        <dbReference type="ARBA" id="ARBA00012438"/>
    </source>
</evidence>
<dbReference type="InterPro" id="IPR050428">
    <property type="entry name" value="TCS_sensor_his_kinase"/>
</dbReference>
<dbReference type="EMBL" id="LMAR01000044">
    <property type="protein sequence ID" value="KQK29917.1"/>
    <property type="molecule type" value="Genomic_DNA"/>
</dbReference>
<name>A0A0Q3I5B4_9HYPH</name>
<dbReference type="Proteomes" id="UP000051562">
    <property type="component" value="Unassembled WGS sequence"/>
</dbReference>
<dbReference type="CDD" id="cd00082">
    <property type="entry name" value="HisKA"/>
    <property type="match status" value="1"/>
</dbReference>
<comment type="catalytic activity">
    <reaction evidence="1">
        <text>ATP + protein L-histidine = ADP + protein N-phospho-L-histidine.</text>
        <dbReference type="EC" id="2.7.13.3"/>
    </reaction>
</comment>
<comment type="caution">
    <text evidence="14">The sequence shown here is derived from an EMBL/GenBank/DDBJ whole genome shotgun (WGS) entry which is preliminary data.</text>
</comment>
<dbReference type="PROSITE" id="PS50109">
    <property type="entry name" value="HIS_KIN"/>
    <property type="match status" value="1"/>
</dbReference>
<evidence type="ECO:0000256" key="4">
    <source>
        <dbReference type="ARBA" id="ARBA00022553"/>
    </source>
</evidence>
<evidence type="ECO:0000256" key="5">
    <source>
        <dbReference type="ARBA" id="ARBA00022679"/>
    </source>
</evidence>
<dbReference type="InterPro" id="IPR013727">
    <property type="entry name" value="2CSK_N"/>
</dbReference>
<dbReference type="Pfam" id="PF00512">
    <property type="entry name" value="HisKA"/>
    <property type="match status" value="1"/>
</dbReference>
<gene>
    <name evidence="14" type="ORF">ARD30_15795</name>
</gene>
<keyword evidence="5" id="KW-0808">Transferase</keyword>
<dbReference type="AlphaFoldDB" id="A0A0Q3I5B4"/>
<dbReference type="SUPFAM" id="SSF47384">
    <property type="entry name" value="Homodimeric domain of signal transducing histidine kinase"/>
    <property type="match status" value="1"/>
</dbReference>
<proteinExistence type="predicted"/>
<dbReference type="GO" id="GO:0005886">
    <property type="term" value="C:plasma membrane"/>
    <property type="evidence" value="ECO:0007669"/>
    <property type="project" value="TreeGrafter"/>
</dbReference>
<dbReference type="SMART" id="SM00388">
    <property type="entry name" value="HisKA"/>
    <property type="match status" value="1"/>
</dbReference>
<keyword evidence="4" id="KW-0597">Phosphoprotein</keyword>
<evidence type="ECO:0000256" key="2">
    <source>
        <dbReference type="ARBA" id="ARBA00004370"/>
    </source>
</evidence>
<dbReference type="GO" id="GO:0000155">
    <property type="term" value="F:phosphorelay sensor kinase activity"/>
    <property type="evidence" value="ECO:0007669"/>
    <property type="project" value="InterPro"/>
</dbReference>
<dbReference type="InterPro" id="IPR003661">
    <property type="entry name" value="HisK_dim/P_dom"/>
</dbReference>
<evidence type="ECO:0000256" key="10">
    <source>
        <dbReference type="ARBA" id="ARBA00023136"/>
    </source>
</evidence>
<dbReference type="RefSeq" id="WP_055728717.1">
    <property type="nucleotide sequence ID" value="NZ_FUYX01000004.1"/>
</dbReference>
<dbReference type="Pfam" id="PF02518">
    <property type="entry name" value="HATPase_c"/>
    <property type="match status" value="1"/>
</dbReference>
<evidence type="ECO:0000313" key="15">
    <source>
        <dbReference type="Proteomes" id="UP000051562"/>
    </source>
</evidence>
<dbReference type="PANTHER" id="PTHR45436:SF1">
    <property type="entry name" value="SENSOR PROTEIN QSEC"/>
    <property type="match status" value="1"/>
</dbReference>
<dbReference type="CDD" id="cd00075">
    <property type="entry name" value="HATPase"/>
    <property type="match status" value="1"/>
</dbReference>
<dbReference type="InterPro" id="IPR003594">
    <property type="entry name" value="HATPase_dom"/>
</dbReference>